<evidence type="ECO:0000313" key="1">
    <source>
        <dbReference type="EMBL" id="KAJ5353972.1"/>
    </source>
</evidence>
<protein>
    <submittedName>
        <fullName evidence="1">Uncharacterized protein</fullName>
    </submittedName>
</protein>
<sequence>MSVPLYNDHLPTTFIRQRNILISKLRSLAQDLIDPTELTEMQISTHISGIADALKDLEATANQMMTDSSDQELASVARLSYFYARRHRRGTETLTPFVWAGRYTNNSLSTLLNRFNAGLPIHTMALSFEEQADLWHMGRSFPDTLPEHNSSLSTDIGSLHRNLGLGSR</sequence>
<proteinExistence type="predicted"/>
<evidence type="ECO:0000313" key="2">
    <source>
        <dbReference type="Proteomes" id="UP001148299"/>
    </source>
</evidence>
<reference evidence="1" key="2">
    <citation type="journal article" date="2023" name="IMA Fungus">
        <title>Comparative genomic study of the Penicillium genus elucidates a diverse pangenome and 15 lateral gene transfer events.</title>
        <authorList>
            <person name="Petersen C."/>
            <person name="Sorensen T."/>
            <person name="Nielsen M.R."/>
            <person name="Sondergaard T.E."/>
            <person name="Sorensen J.L."/>
            <person name="Fitzpatrick D.A."/>
            <person name="Frisvad J.C."/>
            <person name="Nielsen K.L."/>
        </authorList>
    </citation>
    <scope>NUCLEOTIDE SEQUENCE</scope>
    <source>
        <strain evidence="1">IBT 35675</strain>
    </source>
</reference>
<accession>A0A9W9R5A4</accession>
<dbReference type="AlphaFoldDB" id="A0A9W9R5A4"/>
<dbReference type="Proteomes" id="UP001148299">
    <property type="component" value="Unassembled WGS sequence"/>
</dbReference>
<reference evidence="1" key="1">
    <citation type="submission" date="2022-12" db="EMBL/GenBank/DDBJ databases">
        <authorList>
            <person name="Petersen C."/>
        </authorList>
    </citation>
    <scope>NUCLEOTIDE SEQUENCE</scope>
    <source>
        <strain evidence="1">IBT 35675</strain>
    </source>
</reference>
<dbReference type="EMBL" id="JAPZBR010000005">
    <property type="protein sequence ID" value="KAJ5353972.1"/>
    <property type="molecule type" value="Genomic_DNA"/>
</dbReference>
<gene>
    <name evidence="1" type="ORF">N7541_006536</name>
</gene>
<organism evidence="1 2">
    <name type="scientific">Penicillium brevicompactum</name>
    <dbReference type="NCBI Taxonomy" id="5074"/>
    <lineage>
        <taxon>Eukaryota</taxon>
        <taxon>Fungi</taxon>
        <taxon>Dikarya</taxon>
        <taxon>Ascomycota</taxon>
        <taxon>Pezizomycotina</taxon>
        <taxon>Eurotiomycetes</taxon>
        <taxon>Eurotiomycetidae</taxon>
        <taxon>Eurotiales</taxon>
        <taxon>Aspergillaceae</taxon>
        <taxon>Penicillium</taxon>
    </lineage>
</organism>
<comment type="caution">
    <text evidence="1">The sequence shown here is derived from an EMBL/GenBank/DDBJ whole genome shotgun (WGS) entry which is preliminary data.</text>
</comment>
<name>A0A9W9R5A4_PENBR</name>
<keyword evidence="2" id="KW-1185">Reference proteome</keyword>